<proteinExistence type="predicted"/>
<evidence type="ECO:0000313" key="2">
    <source>
        <dbReference type="EMBL" id="MFD2547150.1"/>
    </source>
</evidence>
<accession>A0ABW5KH13</accession>
<dbReference type="Proteomes" id="UP001597545">
    <property type="component" value="Unassembled WGS sequence"/>
</dbReference>
<dbReference type="InterPro" id="IPR012349">
    <property type="entry name" value="Split_barrel_FMN-bd"/>
</dbReference>
<dbReference type="SUPFAM" id="SSF50475">
    <property type="entry name" value="FMN-binding split barrel"/>
    <property type="match status" value="1"/>
</dbReference>
<gene>
    <name evidence="2" type="ORF">ACFSR5_05760</name>
</gene>
<dbReference type="EMBL" id="JBHULR010000003">
    <property type="protein sequence ID" value="MFD2547150.1"/>
    <property type="molecule type" value="Genomic_DNA"/>
</dbReference>
<organism evidence="2 3">
    <name type="scientific">Sphingobacterium suaedae</name>
    <dbReference type="NCBI Taxonomy" id="1686402"/>
    <lineage>
        <taxon>Bacteria</taxon>
        <taxon>Pseudomonadati</taxon>
        <taxon>Bacteroidota</taxon>
        <taxon>Sphingobacteriia</taxon>
        <taxon>Sphingobacteriales</taxon>
        <taxon>Sphingobacteriaceae</taxon>
        <taxon>Sphingobacterium</taxon>
    </lineage>
</organism>
<dbReference type="RefSeq" id="WP_380901630.1">
    <property type="nucleotide sequence ID" value="NZ_JBHUEG010000007.1"/>
</dbReference>
<evidence type="ECO:0000313" key="3">
    <source>
        <dbReference type="Proteomes" id="UP001597545"/>
    </source>
</evidence>
<dbReference type="PANTHER" id="PTHR34818:SF1">
    <property type="entry name" value="PROTEIN BLI-3"/>
    <property type="match status" value="1"/>
</dbReference>
<reference evidence="3" key="1">
    <citation type="journal article" date="2019" name="Int. J. Syst. Evol. Microbiol.">
        <title>The Global Catalogue of Microorganisms (GCM) 10K type strain sequencing project: providing services to taxonomists for standard genome sequencing and annotation.</title>
        <authorList>
            <consortium name="The Broad Institute Genomics Platform"/>
            <consortium name="The Broad Institute Genome Sequencing Center for Infectious Disease"/>
            <person name="Wu L."/>
            <person name="Ma J."/>
        </authorList>
    </citation>
    <scope>NUCLEOTIDE SEQUENCE [LARGE SCALE GENOMIC DNA]</scope>
    <source>
        <strain evidence="3">KCTC 42662</strain>
    </source>
</reference>
<keyword evidence="3" id="KW-1185">Reference proteome</keyword>
<comment type="caution">
    <text evidence="2">The sequence shown here is derived from an EMBL/GenBank/DDBJ whole genome shotgun (WGS) entry which is preliminary data.</text>
</comment>
<evidence type="ECO:0000259" key="1">
    <source>
        <dbReference type="Pfam" id="PF16242"/>
    </source>
</evidence>
<dbReference type="InterPro" id="IPR052917">
    <property type="entry name" value="Stress-Dev_Protein"/>
</dbReference>
<dbReference type="Pfam" id="PF16242">
    <property type="entry name" value="Pyrid_ox_like"/>
    <property type="match status" value="1"/>
</dbReference>
<name>A0ABW5KH13_9SPHI</name>
<protein>
    <submittedName>
        <fullName evidence="2">Pyridoxamine 5'-phosphate oxidase family protein</fullName>
    </submittedName>
</protein>
<sequence length="168" mass="19030">MSTENLYNQEGIAKIREIIDKIDIGMLGSYPANSAFLHAVPMSRQEVDDAGNIWYLFSSDSESFFHIRENSQVSLLYSDPSSYTFLSINGSAEISSDRQRIEKYWNKMMEGWFDAGIDDPRIRVLKVAPEEAQYWDTKSNKLVTLWKAAVSAVTGVEMDKGRSGEITI</sequence>
<dbReference type="Gene3D" id="2.30.110.10">
    <property type="entry name" value="Electron Transport, Fmn-binding Protein, Chain A"/>
    <property type="match status" value="1"/>
</dbReference>
<dbReference type="PANTHER" id="PTHR34818">
    <property type="entry name" value="PROTEIN BLI-3"/>
    <property type="match status" value="1"/>
</dbReference>
<feature type="domain" description="General stress protein FMN-binding split barrel" evidence="1">
    <location>
        <begin position="12"/>
        <end position="159"/>
    </location>
</feature>
<dbReference type="InterPro" id="IPR038725">
    <property type="entry name" value="YdaG_split_barrel_FMN-bd"/>
</dbReference>